<comment type="caution">
    <text evidence="2">The sequence shown here is derived from an EMBL/GenBank/DDBJ whole genome shotgun (WGS) entry which is preliminary data.</text>
</comment>
<dbReference type="Proteomes" id="UP001595683">
    <property type="component" value="Unassembled WGS sequence"/>
</dbReference>
<evidence type="ECO:0000256" key="1">
    <source>
        <dbReference type="ARBA" id="ARBA00005254"/>
    </source>
</evidence>
<dbReference type="Gene3D" id="1.10.12.10">
    <property type="entry name" value="Lyase 2-enoyl-coa Hydratase, Chain A, domain 2"/>
    <property type="match status" value="1"/>
</dbReference>
<dbReference type="Gene3D" id="3.90.226.10">
    <property type="entry name" value="2-enoyl-CoA Hydratase, Chain A, domain 1"/>
    <property type="match status" value="1"/>
</dbReference>
<dbReference type="InterPro" id="IPR001753">
    <property type="entry name" value="Enoyl-CoA_hydra/iso"/>
</dbReference>
<name>A0ABV7VC51_9SPHN</name>
<keyword evidence="3" id="KW-1185">Reference proteome</keyword>
<dbReference type="Pfam" id="PF00378">
    <property type="entry name" value="ECH_1"/>
    <property type="match status" value="1"/>
</dbReference>
<dbReference type="RefSeq" id="WP_191325728.1">
    <property type="nucleotide sequence ID" value="NZ_BMZP01000021.1"/>
</dbReference>
<gene>
    <name evidence="2" type="ORF">ACFOOT_20140</name>
</gene>
<dbReference type="EMBL" id="JBHRYE010000051">
    <property type="protein sequence ID" value="MFC3673738.1"/>
    <property type="molecule type" value="Genomic_DNA"/>
</dbReference>
<evidence type="ECO:0000313" key="2">
    <source>
        <dbReference type="EMBL" id="MFC3673738.1"/>
    </source>
</evidence>
<dbReference type="CDD" id="cd06558">
    <property type="entry name" value="crotonase-like"/>
    <property type="match status" value="1"/>
</dbReference>
<evidence type="ECO:0000313" key="3">
    <source>
        <dbReference type="Proteomes" id="UP001595683"/>
    </source>
</evidence>
<proteinExistence type="inferred from homology"/>
<organism evidence="2 3">
    <name type="scientific">Novosphingobium pokkalii</name>
    <dbReference type="NCBI Taxonomy" id="1770194"/>
    <lineage>
        <taxon>Bacteria</taxon>
        <taxon>Pseudomonadati</taxon>
        <taxon>Pseudomonadota</taxon>
        <taxon>Alphaproteobacteria</taxon>
        <taxon>Sphingomonadales</taxon>
        <taxon>Sphingomonadaceae</taxon>
        <taxon>Novosphingobium</taxon>
    </lineage>
</organism>
<comment type="similarity">
    <text evidence="1">Belongs to the enoyl-CoA hydratase/isomerase family.</text>
</comment>
<dbReference type="PANTHER" id="PTHR43802:SF1">
    <property type="entry name" value="IP11341P-RELATED"/>
    <property type="match status" value="1"/>
</dbReference>
<dbReference type="InterPro" id="IPR014748">
    <property type="entry name" value="Enoyl-CoA_hydra_C"/>
</dbReference>
<dbReference type="SUPFAM" id="SSF52096">
    <property type="entry name" value="ClpP/crotonase"/>
    <property type="match status" value="1"/>
</dbReference>
<protein>
    <submittedName>
        <fullName evidence="2">Enoyl-CoA hydratase-related protein</fullName>
    </submittedName>
</protein>
<accession>A0ABV7VC51</accession>
<sequence>MDFDRYKYVRFERRGRVIVAALSRPDHLNAVSGEMHRELAPLFTDLAHDPDSDVIVLTGDGGAFSAGGDFDLLLEQNANPFMLQAAVAESKQLVFGMLECSKPIIGRINGDAIGLGCTVALLCDIIVATETARFGDPHVKVGLTAGDGGAVIWPQLVGFARAKQYLLSGDLLDAREAEQIGLINFAVPAEELDEVAFRWADRIARAPQLAVRSTKTVINMELKRIAHAEMDAGMAYEAMTMGSEDLREAIDAIKSRRKPTFVGR</sequence>
<reference evidence="3" key="1">
    <citation type="journal article" date="2019" name="Int. J. Syst. Evol. Microbiol.">
        <title>The Global Catalogue of Microorganisms (GCM) 10K type strain sequencing project: providing services to taxonomists for standard genome sequencing and annotation.</title>
        <authorList>
            <consortium name="The Broad Institute Genomics Platform"/>
            <consortium name="The Broad Institute Genome Sequencing Center for Infectious Disease"/>
            <person name="Wu L."/>
            <person name="Ma J."/>
        </authorList>
    </citation>
    <scope>NUCLEOTIDE SEQUENCE [LARGE SCALE GENOMIC DNA]</scope>
    <source>
        <strain evidence="3">KCTC 42224</strain>
    </source>
</reference>
<dbReference type="PANTHER" id="PTHR43802">
    <property type="entry name" value="ENOYL-COA HYDRATASE"/>
    <property type="match status" value="1"/>
</dbReference>
<dbReference type="InterPro" id="IPR029045">
    <property type="entry name" value="ClpP/crotonase-like_dom_sf"/>
</dbReference>